<name>A0A388M2B9_CHABU</name>
<dbReference type="Gene3D" id="1.20.1280.50">
    <property type="match status" value="1"/>
</dbReference>
<evidence type="ECO:0000313" key="3">
    <source>
        <dbReference type="EMBL" id="GBG88701.1"/>
    </source>
</evidence>
<feature type="compositionally biased region" description="Low complexity" evidence="1">
    <location>
        <begin position="173"/>
        <end position="183"/>
    </location>
</feature>
<feature type="domain" description="F-box" evidence="2">
    <location>
        <begin position="208"/>
        <end position="254"/>
    </location>
</feature>
<dbReference type="AlphaFoldDB" id="A0A388M2B9"/>
<gene>
    <name evidence="3" type="ORF">CBR_g48230</name>
</gene>
<reference evidence="3 4" key="1">
    <citation type="journal article" date="2018" name="Cell">
        <title>The Chara Genome: Secondary Complexity and Implications for Plant Terrestrialization.</title>
        <authorList>
            <person name="Nishiyama T."/>
            <person name="Sakayama H."/>
            <person name="Vries J.D."/>
            <person name="Buschmann H."/>
            <person name="Saint-Marcoux D."/>
            <person name="Ullrich K.K."/>
            <person name="Haas F.B."/>
            <person name="Vanderstraeten L."/>
            <person name="Becker D."/>
            <person name="Lang D."/>
            <person name="Vosolsobe S."/>
            <person name="Rombauts S."/>
            <person name="Wilhelmsson P.K.I."/>
            <person name="Janitza P."/>
            <person name="Kern R."/>
            <person name="Heyl A."/>
            <person name="Rumpler F."/>
            <person name="Villalobos L.I.A.C."/>
            <person name="Clay J.M."/>
            <person name="Skokan R."/>
            <person name="Toyoda A."/>
            <person name="Suzuki Y."/>
            <person name="Kagoshima H."/>
            <person name="Schijlen E."/>
            <person name="Tajeshwar N."/>
            <person name="Catarino B."/>
            <person name="Hetherington A.J."/>
            <person name="Saltykova A."/>
            <person name="Bonnot C."/>
            <person name="Breuninger H."/>
            <person name="Symeonidi A."/>
            <person name="Radhakrishnan G.V."/>
            <person name="Van Nieuwerburgh F."/>
            <person name="Deforce D."/>
            <person name="Chang C."/>
            <person name="Karol K.G."/>
            <person name="Hedrich R."/>
            <person name="Ulvskov P."/>
            <person name="Glockner G."/>
            <person name="Delwiche C.F."/>
            <person name="Petrasek J."/>
            <person name="Van de Peer Y."/>
            <person name="Friml J."/>
            <person name="Beilby M."/>
            <person name="Dolan L."/>
            <person name="Kohara Y."/>
            <person name="Sugano S."/>
            <person name="Fujiyama A."/>
            <person name="Delaux P.-M."/>
            <person name="Quint M."/>
            <person name="TheiBen G."/>
            <person name="Hagemann M."/>
            <person name="Harholt J."/>
            <person name="Dunand C."/>
            <person name="Zachgo S."/>
            <person name="Langdale J."/>
            <person name="Maumus F."/>
            <person name="Straeten D.V.D."/>
            <person name="Gould S.B."/>
            <person name="Rensing S.A."/>
        </authorList>
    </citation>
    <scope>NUCLEOTIDE SEQUENCE [LARGE SCALE GENOMIC DNA]</scope>
    <source>
        <strain evidence="3 4">S276</strain>
    </source>
</reference>
<evidence type="ECO:0000313" key="4">
    <source>
        <dbReference type="Proteomes" id="UP000265515"/>
    </source>
</evidence>
<organism evidence="3 4">
    <name type="scientific">Chara braunii</name>
    <name type="common">Braun's stonewort</name>
    <dbReference type="NCBI Taxonomy" id="69332"/>
    <lineage>
        <taxon>Eukaryota</taxon>
        <taxon>Viridiplantae</taxon>
        <taxon>Streptophyta</taxon>
        <taxon>Charophyceae</taxon>
        <taxon>Charales</taxon>
        <taxon>Characeae</taxon>
        <taxon>Chara</taxon>
    </lineage>
</organism>
<feature type="compositionally biased region" description="Basic residues" evidence="1">
    <location>
        <begin position="1"/>
        <end position="11"/>
    </location>
</feature>
<dbReference type="OrthoDB" id="550575at2759"/>
<dbReference type="Gene3D" id="3.80.10.10">
    <property type="entry name" value="Ribonuclease Inhibitor"/>
    <property type="match status" value="1"/>
</dbReference>
<feature type="region of interest" description="Disordered" evidence="1">
    <location>
        <begin position="1"/>
        <end position="46"/>
    </location>
</feature>
<dbReference type="InterPro" id="IPR032675">
    <property type="entry name" value="LRR_dom_sf"/>
</dbReference>
<feature type="region of interest" description="Disordered" evidence="1">
    <location>
        <begin position="151"/>
        <end position="201"/>
    </location>
</feature>
<dbReference type="Pfam" id="PF12937">
    <property type="entry name" value="F-box-like"/>
    <property type="match status" value="1"/>
</dbReference>
<dbReference type="InterPro" id="IPR036047">
    <property type="entry name" value="F-box-like_dom_sf"/>
</dbReference>
<feature type="compositionally biased region" description="Basic and acidic residues" evidence="1">
    <location>
        <begin position="187"/>
        <end position="196"/>
    </location>
</feature>
<dbReference type="PANTHER" id="PTHR38926:SF5">
    <property type="entry name" value="F-BOX AND LEUCINE-RICH REPEAT PROTEIN 6"/>
    <property type="match status" value="1"/>
</dbReference>
<dbReference type="InterPro" id="IPR001810">
    <property type="entry name" value="F-box_dom"/>
</dbReference>
<dbReference type="PROSITE" id="PS50181">
    <property type="entry name" value="FBOX"/>
    <property type="match status" value="1"/>
</dbReference>
<dbReference type="EMBL" id="BFEA01000689">
    <property type="protein sequence ID" value="GBG88701.1"/>
    <property type="molecule type" value="Genomic_DNA"/>
</dbReference>
<evidence type="ECO:0000259" key="2">
    <source>
        <dbReference type="PROSITE" id="PS50181"/>
    </source>
</evidence>
<dbReference type="SMART" id="SM00256">
    <property type="entry name" value="FBOX"/>
    <property type="match status" value="1"/>
</dbReference>
<keyword evidence="4" id="KW-1185">Reference proteome</keyword>
<dbReference type="PANTHER" id="PTHR38926">
    <property type="entry name" value="F-BOX DOMAIN CONTAINING PROTEIN, EXPRESSED"/>
    <property type="match status" value="1"/>
</dbReference>
<dbReference type="Proteomes" id="UP000265515">
    <property type="component" value="Unassembled WGS sequence"/>
</dbReference>
<dbReference type="Gramene" id="GBG88701">
    <property type="protein sequence ID" value="GBG88701"/>
    <property type="gene ID" value="CBR_g48230"/>
</dbReference>
<comment type="caution">
    <text evidence="3">The sequence shown here is derived from an EMBL/GenBank/DDBJ whole genome shotgun (WGS) entry which is preliminary data.</text>
</comment>
<accession>A0A388M2B9</accession>
<dbReference type="STRING" id="69332.A0A388M2B9"/>
<protein>
    <recommendedName>
        <fullName evidence="2">F-box domain-containing protein</fullName>
    </recommendedName>
</protein>
<sequence>MARWRERKRRESRREGKTDSMALWRERKKRESGKGEGESMATASPTGMDYEFPAGKCCGILSGRVGWLRRELKREGGEERARSGGGWKGKWFARQDNSMAMVRDPINSEPEPSHFSGDVHRHLVHGGLIDDHHHHHLLPDWASRLPMDVHKRKGSTSRCPDPDQDPEPGGASGNSPGNPPGSRSRPRSRDSLLDDNHDYDDDDDDDGLCDWTDLPMDMLTLIFGLLPVKDRVRVGNVCQKWRCASLYPACWKEVDLMSMSSSGWELEEVLKTVILRSAGQLQSLSVPRYNDSMLGYIGKHCPVLQQVELLQQEKMEYNSPSSFRVSTHHTPSTFRASTGGIKAFVEGCPQLRLLHVNCLLVDGHKDELSQMVRLLVSGFPNLISLHLDVITAPPPYLPLPLPLPPPRSLAHLPEMIDGDDIRLMIERLPNLQFLGLARASITDGDLQSIANGLRSLRSLYLAMCYNLSRRGIESFLSARPDVEITVRELH</sequence>
<dbReference type="SUPFAM" id="SSF52047">
    <property type="entry name" value="RNI-like"/>
    <property type="match status" value="1"/>
</dbReference>
<proteinExistence type="predicted"/>
<dbReference type="SUPFAM" id="SSF81383">
    <property type="entry name" value="F-box domain"/>
    <property type="match status" value="1"/>
</dbReference>
<evidence type="ECO:0000256" key="1">
    <source>
        <dbReference type="SAM" id="MobiDB-lite"/>
    </source>
</evidence>